<accession>A0A5C5XNY0</accession>
<comment type="caution">
    <text evidence="2">The sequence shown here is derived from an EMBL/GenBank/DDBJ whole genome shotgun (WGS) entry which is preliminary data.</text>
</comment>
<keyword evidence="3" id="KW-1185">Reference proteome</keyword>
<evidence type="ECO:0000313" key="2">
    <source>
        <dbReference type="EMBL" id="TWT64093.1"/>
    </source>
</evidence>
<proteinExistence type="predicted"/>
<organism evidence="2 3">
    <name type="scientific">Rubinisphaera italica</name>
    <dbReference type="NCBI Taxonomy" id="2527969"/>
    <lineage>
        <taxon>Bacteria</taxon>
        <taxon>Pseudomonadati</taxon>
        <taxon>Planctomycetota</taxon>
        <taxon>Planctomycetia</taxon>
        <taxon>Planctomycetales</taxon>
        <taxon>Planctomycetaceae</taxon>
        <taxon>Rubinisphaera</taxon>
    </lineage>
</organism>
<evidence type="ECO:0000313" key="3">
    <source>
        <dbReference type="Proteomes" id="UP000316095"/>
    </source>
</evidence>
<dbReference type="Proteomes" id="UP000316095">
    <property type="component" value="Unassembled WGS sequence"/>
</dbReference>
<gene>
    <name evidence="2" type="ORF">Pan54_48540</name>
</gene>
<keyword evidence="1" id="KW-0472">Membrane</keyword>
<dbReference type="AlphaFoldDB" id="A0A5C5XNY0"/>
<dbReference type="EMBL" id="SJPG01000001">
    <property type="protein sequence ID" value="TWT64093.1"/>
    <property type="molecule type" value="Genomic_DNA"/>
</dbReference>
<sequence length="63" mass="7103">MVDRVVFNEGYDQPAQVPVLSEFMTANANQQYELAPPEWMPFSLLALGSVTMLYSIALPRKQV</sequence>
<protein>
    <submittedName>
        <fullName evidence="2">Uncharacterized protein</fullName>
    </submittedName>
</protein>
<feature type="transmembrane region" description="Helical" evidence="1">
    <location>
        <begin position="39"/>
        <end position="58"/>
    </location>
</feature>
<evidence type="ECO:0000256" key="1">
    <source>
        <dbReference type="SAM" id="Phobius"/>
    </source>
</evidence>
<reference evidence="2 3" key="1">
    <citation type="submission" date="2019-02" db="EMBL/GenBank/DDBJ databases">
        <title>Deep-cultivation of Planctomycetes and their phenomic and genomic characterization uncovers novel biology.</title>
        <authorList>
            <person name="Wiegand S."/>
            <person name="Jogler M."/>
            <person name="Boedeker C."/>
            <person name="Pinto D."/>
            <person name="Vollmers J."/>
            <person name="Rivas-Marin E."/>
            <person name="Kohn T."/>
            <person name="Peeters S.H."/>
            <person name="Heuer A."/>
            <person name="Rast P."/>
            <person name="Oberbeckmann S."/>
            <person name="Bunk B."/>
            <person name="Jeske O."/>
            <person name="Meyerdierks A."/>
            <person name="Storesund J.E."/>
            <person name="Kallscheuer N."/>
            <person name="Luecker S."/>
            <person name="Lage O.M."/>
            <person name="Pohl T."/>
            <person name="Merkel B.J."/>
            <person name="Hornburger P."/>
            <person name="Mueller R.-W."/>
            <person name="Bruemmer F."/>
            <person name="Labrenz M."/>
            <person name="Spormann A.M."/>
            <person name="Op Den Camp H."/>
            <person name="Overmann J."/>
            <person name="Amann R."/>
            <person name="Jetten M.S.M."/>
            <person name="Mascher T."/>
            <person name="Medema M.H."/>
            <person name="Devos D.P."/>
            <person name="Kaster A.-K."/>
            <person name="Ovreas L."/>
            <person name="Rohde M."/>
            <person name="Galperin M.Y."/>
            <person name="Jogler C."/>
        </authorList>
    </citation>
    <scope>NUCLEOTIDE SEQUENCE [LARGE SCALE GENOMIC DNA]</scope>
    <source>
        <strain evidence="2 3">Pan54</strain>
    </source>
</reference>
<keyword evidence="1" id="KW-0812">Transmembrane</keyword>
<name>A0A5C5XNY0_9PLAN</name>
<keyword evidence="1" id="KW-1133">Transmembrane helix</keyword>